<comment type="similarity">
    <text evidence="1">Belongs to the carbohydrate kinase PfkB family.</text>
</comment>
<reference evidence="7 8" key="1">
    <citation type="submission" date="2018-07" db="EMBL/GenBank/DDBJ databases">
        <title>Anaerosacharophilus polymeroproducens gen. nov. sp. nov., an anaerobic bacterium isolated from salt field.</title>
        <authorList>
            <person name="Kim W."/>
            <person name="Yang S.-H."/>
            <person name="Oh J."/>
            <person name="Lee J.-H."/>
            <person name="Kwon K.K."/>
        </authorList>
    </citation>
    <scope>NUCLEOTIDE SEQUENCE [LARGE SCALE GENOMIC DNA]</scope>
    <source>
        <strain evidence="7 8">MCWD5</strain>
    </source>
</reference>
<dbReference type="SUPFAM" id="SSF53613">
    <property type="entry name" value="Ribokinase-like"/>
    <property type="match status" value="1"/>
</dbReference>
<keyword evidence="3" id="KW-0547">Nucleotide-binding</keyword>
<dbReference type="InterPro" id="IPR011611">
    <property type="entry name" value="PfkB_dom"/>
</dbReference>
<dbReference type="EMBL" id="QRCT01000049">
    <property type="protein sequence ID" value="RDU22556.1"/>
    <property type="molecule type" value="Genomic_DNA"/>
</dbReference>
<name>A0A371ASK7_9FIRM</name>
<feature type="domain" description="Carbohydrate kinase PfkB" evidence="6">
    <location>
        <begin position="5"/>
        <end position="309"/>
    </location>
</feature>
<keyword evidence="2" id="KW-0808">Transferase</keyword>
<dbReference type="InterPro" id="IPR029056">
    <property type="entry name" value="Ribokinase-like"/>
</dbReference>
<evidence type="ECO:0000313" key="7">
    <source>
        <dbReference type="EMBL" id="RDU22556.1"/>
    </source>
</evidence>
<evidence type="ECO:0000256" key="1">
    <source>
        <dbReference type="ARBA" id="ARBA00010688"/>
    </source>
</evidence>
<dbReference type="AlphaFoldDB" id="A0A371ASK7"/>
<dbReference type="OrthoDB" id="9813569at2"/>
<dbReference type="InterPro" id="IPR050306">
    <property type="entry name" value="PfkB_Carbo_kinase"/>
</dbReference>
<keyword evidence="5" id="KW-0067">ATP-binding</keyword>
<accession>A0A371ASK7</accession>
<gene>
    <name evidence="7" type="ORF">DWV06_14860</name>
</gene>
<proteinExistence type="inferred from homology"/>
<organism evidence="7 8">
    <name type="scientific">Anaerosacchariphilus polymeriproducens</name>
    <dbReference type="NCBI Taxonomy" id="1812858"/>
    <lineage>
        <taxon>Bacteria</taxon>
        <taxon>Bacillati</taxon>
        <taxon>Bacillota</taxon>
        <taxon>Clostridia</taxon>
        <taxon>Lachnospirales</taxon>
        <taxon>Lachnospiraceae</taxon>
        <taxon>Anaerosacchariphilus</taxon>
    </lineage>
</organism>
<evidence type="ECO:0000256" key="3">
    <source>
        <dbReference type="ARBA" id="ARBA00022741"/>
    </source>
</evidence>
<dbReference type="CDD" id="cd01167">
    <property type="entry name" value="bac_FRK"/>
    <property type="match status" value="1"/>
</dbReference>
<dbReference type="GO" id="GO:0005524">
    <property type="term" value="F:ATP binding"/>
    <property type="evidence" value="ECO:0007669"/>
    <property type="project" value="UniProtKB-KW"/>
</dbReference>
<dbReference type="Proteomes" id="UP000255036">
    <property type="component" value="Unassembled WGS sequence"/>
</dbReference>
<dbReference type="PANTHER" id="PTHR43085:SF1">
    <property type="entry name" value="PSEUDOURIDINE KINASE-RELATED"/>
    <property type="match status" value="1"/>
</dbReference>
<sequence>MNMFDIIALGELLIDFVPTGLTEQGHIIFEANPGGAPCNVLAMANQLGKKTAFIGKVGKDMFGVQLRETLKKVGIEDKGLIDDSEVNTTLAFVKNEENGERSFSFYRNPGADMNLKKNEIDLDLLSSCKVFHFGTLSMTHEQVREATKHAIDTAKQNKSLISFDPNLREPLWDDLNSAKEQMLYGCSMCDILKIEEKELEFLTGKTSIQEGIDILKSNSDIKIIFVTAGSEGSYVFYKDQMLYQPAFLNDKTIDTTGAGDTFYGACLAQILNFDIEEISNEHLQEILTFSNAAASILTTRKGAICSMPKVEEVLELIKIRNK</sequence>
<dbReference type="Gene3D" id="3.40.1190.20">
    <property type="match status" value="1"/>
</dbReference>
<evidence type="ECO:0000256" key="2">
    <source>
        <dbReference type="ARBA" id="ARBA00022679"/>
    </source>
</evidence>
<keyword evidence="8" id="KW-1185">Reference proteome</keyword>
<comment type="caution">
    <text evidence="7">The sequence shown here is derived from an EMBL/GenBank/DDBJ whole genome shotgun (WGS) entry which is preliminary data.</text>
</comment>
<evidence type="ECO:0000313" key="8">
    <source>
        <dbReference type="Proteomes" id="UP000255036"/>
    </source>
</evidence>
<evidence type="ECO:0000256" key="4">
    <source>
        <dbReference type="ARBA" id="ARBA00022777"/>
    </source>
</evidence>
<dbReference type="Pfam" id="PF00294">
    <property type="entry name" value="PfkB"/>
    <property type="match status" value="1"/>
</dbReference>
<dbReference type="GO" id="GO:0016301">
    <property type="term" value="F:kinase activity"/>
    <property type="evidence" value="ECO:0007669"/>
    <property type="project" value="UniProtKB-KW"/>
</dbReference>
<evidence type="ECO:0000256" key="5">
    <source>
        <dbReference type="ARBA" id="ARBA00022840"/>
    </source>
</evidence>
<keyword evidence="4 7" id="KW-0418">Kinase</keyword>
<evidence type="ECO:0000259" key="6">
    <source>
        <dbReference type="Pfam" id="PF00294"/>
    </source>
</evidence>
<protein>
    <submittedName>
        <fullName evidence="7">Carbohydrate kinase</fullName>
    </submittedName>
</protein>
<dbReference type="PANTHER" id="PTHR43085">
    <property type="entry name" value="HEXOKINASE FAMILY MEMBER"/>
    <property type="match status" value="1"/>
</dbReference>